<evidence type="ECO:0000313" key="8">
    <source>
        <dbReference type="Proteomes" id="UP000782610"/>
    </source>
</evidence>
<evidence type="ECO:0000256" key="5">
    <source>
        <dbReference type="ARBA" id="ARBA00023136"/>
    </source>
</evidence>
<feature type="transmembrane region" description="Helical" evidence="6">
    <location>
        <begin position="282"/>
        <end position="302"/>
    </location>
</feature>
<feature type="transmembrane region" description="Helical" evidence="6">
    <location>
        <begin position="228"/>
        <end position="251"/>
    </location>
</feature>
<feature type="transmembrane region" description="Helical" evidence="6">
    <location>
        <begin position="27"/>
        <end position="44"/>
    </location>
</feature>
<feature type="transmembrane region" description="Helical" evidence="6">
    <location>
        <begin position="179"/>
        <end position="197"/>
    </location>
</feature>
<feature type="transmembrane region" description="Helical" evidence="6">
    <location>
        <begin position="340"/>
        <end position="362"/>
    </location>
</feature>
<sequence>MNAVTSIAGQAAVPVSGGKAKSSATNTYLLVPILLLFALLFTAVLRSPSLVTNSGIGSAIIVAAPLILATYALMSSVMAGRGTVDLSIGPLIGFINVTLIQLFGAGYLQSPVEFVLYALGAGIAYQLLMAMIIIFVRVQPIIVALSGYLALSGINLVILPRPGGVAPDWMFSWGAGTSIFSPVLVVLILATGGWLIFTRSAFYGHLRLMGSDERAAYTSGVQITTVRLGAHVISGIYAGLAAICFTALISSGDPSQGTTYTLIAVTALVLGGASLSGGRGGVFGSLFGAVNIYLIGYVLATFNFGPVQSFVTELAYGTILVVSLLITVVLPYFQKRLRYVSPILFFVILSILTLGVILHTTYDYEALSPAPVEAVEPAGAETVVPAEAEVAAPLPAMPGFVFEDYRSVATDAAMPAFLKPIIFIAILLVAIPVLLRVVVSRSGRKSIAPAVYIVLACLLLLGVYLARSPEEAGEPLGPSTVEARP</sequence>
<gene>
    <name evidence="7" type="ORF">HY834_19870</name>
</gene>
<dbReference type="GO" id="GO:0005886">
    <property type="term" value="C:plasma membrane"/>
    <property type="evidence" value="ECO:0007669"/>
    <property type="project" value="UniProtKB-SubCell"/>
</dbReference>
<protein>
    <submittedName>
        <fullName evidence="7">ABC transporter permease</fullName>
    </submittedName>
</protein>
<evidence type="ECO:0000256" key="4">
    <source>
        <dbReference type="ARBA" id="ARBA00022989"/>
    </source>
</evidence>
<evidence type="ECO:0000256" key="6">
    <source>
        <dbReference type="SAM" id="Phobius"/>
    </source>
</evidence>
<comment type="subcellular location">
    <subcellularLocation>
        <location evidence="1">Cell membrane</location>
        <topology evidence="1">Multi-pass membrane protein</topology>
    </subcellularLocation>
</comment>
<evidence type="ECO:0000313" key="7">
    <source>
        <dbReference type="EMBL" id="MBI4923998.1"/>
    </source>
</evidence>
<keyword evidence="2" id="KW-1003">Cell membrane</keyword>
<evidence type="ECO:0000256" key="1">
    <source>
        <dbReference type="ARBA" id="ARBA00004651"/>
    </source>
</evidence>
<evidence type="ECO:0000256" key="3">
    <source>
        <dbReference type="ARBA" id="ARBA00022692"/>
    </source>
</evidence>
<dbReference type="PANTHER" id="PTHR32196">
    <property type="entry name" value="ABC TRANSPORTER PERMEASE PROTEIN YPHD-RELATED-RELATED"/>
    <property type="match status" value="1"/>
</dbReference>
<feature type="transmembrane region" description="Helical" evidence="6">
    <location>
        <begin position="314"/>
        <end position="333"/>
    </location>
</feature>
<dbReference type="GO" id="GO:0022857">
    <property type="term" value="F:transmembrane transporter activity"/>
    <property type="evidence" value="ECO:0007669"/>
    <property type="project" value="InterPro"/>
</dbReference>
<evidence type="ECO:0000256" key="2">
    <source>
        <dbReference type="ARBA" id="ARBA00022475"/>
    </source>
</evidence>
<organism evidence="7 8">
    <name type="scientific">Devosia nanyangense</name>
    <dbReference type="NCBI Taxonomy" id="1228055"/>
    <lineage>
        <taxon>Bacteria</taxon>
        <taxon>Pseudomonadati</taxon>
        <taxon>Pseudomonadota</taxon>
        <taxon>Alphaproteobacteria</taxon>
        <taxon>Hyphomicrobiales</taxon>
        <taxon>Devosiaceae</taxon>
        <taxon>Devosia</taxon>
    </lineage>
</organism>
<proteinExistence type="predicted"/>
<accession>A0A933L4X5</accession>
<dbReference type="CDD" id="cd06579">
    <property type="entry name" value="TM_PBP1_transp_AraH_like"/>
    <property type="match status" value="1"/>
</dbReference>
<feature type="transmembrane region" description="Helical" evidence="6">
    <location>
        <begin position="86"/>
        <end position="108"/>
    </location>
</feature>
<feature type="transmembrane region" description="Helical" evidence="6">
    <location>
        <begin position="114"/>
        <end position="136"/>
    </location>
</feature>
<dbReference type="AlphaFoldDB" id="A0A933L4X5"/>
<dbReference type="InterPro" id="IPR001851">
    <property type="entry name" value="ABC_transp_permease"/>
</dbReference>
<keyword evidence="5 6" id="KW-0472">Membrane</keyword>
<feature type="transmembrane region" description="Helical" evidence="6">
    <location>
        <begin position="141"/>
        <end position="159"/>
    </location>
</feature>
<keyword evidence="4 6" id="KW-1133">Transmembrane helix</keyword>
<feature type="transmembrane region" description="Helical" evidence="6">
    <location>
        <begin position="56"/>
        <end position="74"/>
    </location>
</feature>
<feature type="transmembrane region" description="Helical" evidence="6">
    <location>
        <begin position="416"/>
        <end position="435"/>
    </location>
</feature>
<dbReference type="Proteomes" id="UP000782610">
    <property type="component" value="Unassembled WGS sequence"/>
</dbReference>
<dbReference type="EMBL" id="JACRAF010000066">
    <property type="protein sequence ID" value="MBI4923998.1"/>
    <property type="molecule type" value="Genomic_DNA"/>
</dbReference>
<comment type="caution">
    <text evidence="7">The sequence shown here is derived from an EMBL/GenBank/DDBJ whole genome shotgun (WGS) entry which is preliminary data.</text>
</comment>
<keyword evidence="3 6" id="KW-0812">Transmembrane</keyword>
<dbReference type="PANTHER" id="PTHR32196:SF72">
    <property type="entry name" value="RIBOSE IMPORT PERMEASE PROTEIN RBSC"/>
    <property type="match status" value="1"/>
</dbReference>
<feature type="transmembrane region" description="Helical" evidence="6">
    <location>
        <begin position="257"/>
        <end position="275"/>
    </location>
</feature>
<reference evidence="7" key="1">
    <citation type="submission" date="2020-07" db="EMBL/GenBank/DDBJ databases">
        <title>Huge and variable diversity of episymbiotic CPR bacteria and DPANN archaea in groundwater ecosystems.</title>
        <authorList>
            <person name="He C.Y."/>
            <person name="Keren R."/>
            <person name="Whittaker M."/>
            <person name="Farag I.F."/>
            <person name="Doudna J."/>
            <person name="Cate J.H.D."/>
            <person name="Banfield J.F."/>
        </authorList>
    </citation>
    <scope>NUCLEOTIDE SEQUENCE</scope>
    <source>
        <strain evidence="7">NC_groundwater_1586_Pr3_B-0.1um_66_15</strain>
    </source>
</reference>
<feature type="transmembrane region" description="Helical" evidence="6">
    <location>
        <begin position="447"/>
        <end position="466"/>
    </location>
</feature>
<dbReference type="Pfam" id="PF02653">
    <property type="entry name" value="BPD_transp_2"/>
    <property type="match status" value="1"/>
</dbReference>
<name>A0A933L4X5_9HYPH</name>